<name>A0A1D2V918_9ASCO</name>
<dbReference type="Proteomes" id="UP000095038">
    <property type="component" value="Unassembled WGS sequence"/>
</dbReference>
<dbReference type="SUPFAM" id="SSF102705">
    <property type="entry name" value="NIF3 (NGG1p interacting factor 3)-like"/>
    <property type="match status" value="1"/>
</dbReference>
<dbReference type="InParanoid" id="A0A1D2V918"/>
<dbReference type="AlphaFoldDB" id="A0A1D2V918"/>
<dbReference type="FunFam" id="3.40.1390.30:FF:000001">
    <property type="entry name" value="GTP cyclohydrolase 1 type 2"/>
    <property type="match status" value="1"/>
</dbReference>
<dbReference type="STRING" id="1344418.A0A1D2V918"/>
<dbReference type="Gene3D" id="3.40.1390.30">
    <property type="entry name" value="NIF3 (NGG1p interacting factor 3)-like"/>
    <property type="match status" value="1"/>
</dbReference>
<dbReference type="GO" id="GO:0005739">
    <property type="term" value="C:mitochondrion"/>
    <property type="evidence" value="ECO:0007669"/>
    <property type="project" value="EnsemblFungi"/>
</dbReference>
<dbReference type="GO" id="GO:0046872">
    <property type="term" value="F:metal ion binding"/>
    <property type="evidence" value="ECO:0007669"/>
    <property type="project" value="UniProtKB-KW"/>
</dbReference>
<evidence type="ECO:0000313" key="4">
    <source>
        <dbReference type="Proteomes" id="UP000095038"/>
    </source>
</evidence>
<evidence type="ECO:0000313" key="3">
    <source>
        <dbReference type="EMBL" id="ODV58140.1"/>
    </source>
</evidence>
<feature type="binding site" evidence="2">
    <location>
        <position position="272"/>
    </location>
    <ligand>
        <name>a divalent metal cation</name>
        <dbReference type="ChEBI" id="CHEBI:60240"/>
        <label>1</label>
    </ligand>
</feature>
<dbReference type="PANTHER" id="PTHR13799:SF13">
    <property type="entry name" value="NIF3-LIKE PROTEIN 1"/>
    <property type="match status" value="1"/>
</dbReference>
<feature type="binding site" evidence="2">
    <location>
        <position position="276"/>
    </location>
    <ligand>
        <name>a divalent metal cation</name>
        <dbReference type="ChEBI" id="CHEBI:60240"/>
        <label>1</label>
    </ligand>
</feature>
<dbReference type="EMBL" id="KV454494">
    <property type="protein sequence ID" value="ODV58140.1"/>
    <property type="molecule type" value="Genomic_DNA"/>
</dbReference>
<feature type="binding site" evidence="2">
    <location>
        <position position="91"/>
    </location>
    <ligand>
        <name>a divalent metal cation</name>
        <dbReference type="ChEBI" id="CHEBI:60240"/>
        <label>1</label>
    </ligand>
</feature>
<reference evidence="4" key="1">
    <citation type="submission" date="2016-05" db="EMBL/GenBank/DDBJ databases">
        <title>Comparative genomics of biotechnologically important yeasts.</title>
        <authorList>
            <consortium name="DOE Joint Genome Institute"/>
            <person name="Riley R."/>
            <person name="Haridas S."/>
            <person name="Wolfe K.H."/>
            <person name="Lopes M.R."/>
            <person name="Hittinger C.T."/>
            <person name="Goker M."/>
            <person name="Salamov A."/>
            <person name="Wisecaver J."/>
            <person name="Long T.M."/>
            <person name="Aerts A.L."/>
            <person name="Barry K."/>
            <person name="Choi C."/>
            <person name="Clum A."/>
            <person name="Coughlan A.Y."/>
            <person name="Deshpande S."/>
            <person name="Douglass A.P."/>
            <person name="Hanson S.J."/>
            <person name="Klenk H.-P."/>
            <person name="Labutti K."/>
            <person name="Lapidus A."/>
            <person name="Lindquist E."/>
            <person name="Lipzen A."/>
            <person name="Meier-Kolthoff J.P."/>
            <person name="Ohm R.A."/>
            <person name="Otillar R.P."/>
            <person name="Pangilinan J."/>
            <person name="Peng Y."/>
            <person name="Rokas A."/>
            <person name="Rosa C.A."/>
            <person name="Scheuner C."/>
            <person name="Sibirny A.A."/>
            <person name="Slot J.C."/>
            <person name="Stielow J.B."/>
            <person name="Sun H."/>
            <person name="Kurtzman C.P."/>
            <person name="Blackwell M."/>
            <person name="Grigoriev I.V."/>
            <person name="Jeffries T.W."/>
        </authorList>
    </citation>
    <scope>NUCLEOTIDE SEQUENCE [LARGE SCALE GENOMIC DNA]</scope>
    <source>
        <strain evidence="4">DSM 1968</strain>
    </source>
</reference>
<sequence>MKPISTITLKNAVSAIQKLYPLEYADNAWDNTGLLLDSSIPSPSQYNNNNNNNVDNDNENNKISILLTIDLTQSVVNEAIQNKSNLILAYHPFIFSGIKKIQPNSNPQHNSILKLIQNNISVYSPHTSVDSIKNGINDWLVNGSLNFQKNLINSSNSIQSLKNQPSNNIEGFGRLVSLNTPINLSQIVSNIKKNLNLNHLQIALANKNRLPNNITDLKSIDISTIAVCAGSGSSVFKQLYDQKIDLYYTGELSHHDALYLNEIGSNVIACNHSNTERGYLSIMKENLFDELSSSFKIVDIAIAKTDQDPYQVI</sequence>
<dbReference type="Pfam" id="PF01784">
    <property type="entry name" value="DUF34_NIF3"/>
    <property type="match status" value="1"/>
</dbReference>
<gene>
    <name evidence="3" type="ORF">ASCRUDRAFT_10411</name>
</gene>
<accession>A0A1D2V918</accession>
<evidence type="ECO:0000256" key="1">
    <source>
        <dbReference type="ARBA" id="ARBA00006964"/>
    </source>
</evidence>
<dbReference type="NCBIfam" id="TIGR00486">
    <property type="entry name" value="YbgI_SA1388"/>
    <property type="match status" value="1"/>
</dbReference>
<dbReference type="RefSeq" id="XP_020044447.1">
    <property type="nucleotide sequence ID" value="XM_020188585.1"/>
</dbReference>
<keyword evidence="2" id="KW-0479">Metal-binding</keyword>
<dbReference type="InterPro" id="IPR036069">
    <property type="entry name" value="DUF34/NIF3_sf"/>
</dbReference>
<keyword evidence="4" id="KW-1185">Reference proteome</keyword>
<feature type="binding site" evidence="2">
    <location>
        <position position="130"/>
    </location>
    <ligand>
        <name>a divalent metal cation</name>
        <dbReference type="ChEBI" id="CHEBI:60240"/>
        <label>1</label>
    </ligand>
</feature>
<proteinExistence type="inferred from homology"/>
<evidence type="ECO:0000256" key="2">
    <source>
        <dbReference type="PIRSR" id="PIRSR602678-1"/>
    </source>
</evidence>
<dbReference type="FunCoup" id="A0A1D2V918">
    <property type="interactions" value="653"/>
</dbReference>
<comment type="similarity">
    <text evidence="1">Belongs to the GTP cyclohydrolase I type 2/NIF3 family.</text>
</comment>
<dbReference type="OrthoDB" id="3345469at2759"/>
<organism evidence="3 4">
    <name type="scientific">Ascoidea rubescens DSM 1968</name>
    <dbReference type="NCBI Taxonomy" id="1344418"/>
    <lineage>
        <taxon>Eukaryota</taxon>
        <taxon>Fungi</taxon>
        <taxon>Dikarya</taxon>
        <taxon>Ascomycota</taxon>
        <taxon>Saccharomycotina</taxon>
        <taxon>Saccharomycetes</taxon>
        <taxon>Ascoideaceae</taxon>
        <taxon>Ascoidea</taxon>
    </lineage>
</organism>
<dbReference type="GeneID" id="30962221"/>
<protein>
    <submittedName>
        <fullName evidence="3">NGG1p interacting factor 3</fullName>
    </submittedName>
</protein>
<dbReference type="PANTHER" id="PTHR13799">
    <property type="entry name" value="NGG1 INTERACTING FACTOR 3"/>
    <property type="match status" value="1"/>
</dbReference>
<dbReference type="InterPro" id="IPR002678">
    <property type="entry name" value="DUF34/NIF3"/>
</dbReference>